<dbReference type="AlphaFoldDB" id="A0A4Y2MNZ8"/>
<evidence type="ECO:0000256" key="1">
    <source>
        <dbReference type="SAM" id="MobiDB-lite"/>
    </source>
</evidence>
<accession>A0A4Y2MNZ8</accession>
<gene>
    <name evidence="2" type="ORF">AVEN_69178_1</name>
</gene>
<organism evidence="2 3">
    <name type="scientific">Araneus ventricosus</name>
    <name type="common">Orbweaver spider</name>
    <name type="synonym">Epeira ventricosa</name>
    <dbReference type="NCBI Taxonomy" id="182803"/>
    <lineage>
        <taxon>Eukaryota</taxon>
        <taxon>Metazoa</taxon>
        <taxon>Ecdysozoa</taxon>
        <taxon>Arthropoda</taxon>
        <taxon>Chelicerata</taxon>
        <taxon>Arachnida</taxon>
        <taxon>Araneae</taxon>
        <taxon>Araneomorphae</taxon>
        <taxon>Entelegynae</taxon>
        <taxon>Araneoidea</taxon>
        <taxon>Araneidae</taxon>
        <taxon>Araneus</taxon>
    </lineage>
</organism>
<comment type="caution">
    <text evidence="2">The sequence shown here is derived from an EMBL/GenBank/DDBJ whole genome shotgun (WGS) entry which is preliminary data.</text>
</comment>
<dbReference type="EMBL" id="BGPR01007706">
    <property type="protein sequence ID" value="GBN28891.1"/>
    <property type="molecule type" value="Genomic_DNA"/>
</dbReference>
<proteinExistence type="predicted"/>
<dbReference type="Proteomes" id="UP000499080">
    <property type="component" value="Unassembled WGS sequence"/>
</dbReference>
<protein>
    <submittedName>
        <fullName evidence="2">Uncharacterized protein</fullName>
    </submittedName>
</protein>
<reference evidence="2 3" key="1">
    <citation type="journal article" date="2019" name="Sci. Rep.">
        <title>Orb-weaving spider Araneus ventricosus genome elucidates the spidroin gene catalogue.</title>
        <authorList>
            <person name="Kono N."/>
            <person name="Nakamura H."/>
            <person name="Ohtoshi R."/>
            <person name="Moran D.A.P."/>
            <person name="Shinohara A."/>
            <person name="Yoshida Y."/>
            <person name="Fujiwara M."/>
            <person name="Mori M."/>
            <person name="Tomita M."/>
            <person name="Arakawa K."/>
        </authorList>
    </citation>
    <scope>NUCLEOTIDE SEQUENCE [LARGE SCALE GENOMIC DNA]</scope>
</reference>
<feature type="region of interest" description="Disordered" evidence="1">
    <location>
        <begin position="134"/>
        <end position="153"/>
    </location>
</feature>
<sequence length="153" mass="17929">MRRCCRLFLPVSPTASSSVHPRWNTNRKESSAFRFAAEKQTNVNTDGIEIVILKQGECYFETDFRHFRQTTPQLAHPSPNFRITPAGDRLIYDIRFILHQAHIHVEYSRWNRLSSMELSVSEVKTLPLNHFSPLYSKTPKERPRPSRTFTLLK</sequence>
<name>A0A4Y2MNZ8_ARAVE</name>
<evidence type="ECO:0000313" key="3">
    <source>
        <dbReference type="Proteomes" id="UP000499080"/>
    </source>
</evidence>
<keyword evidence="3" id="KW-1185">Reference proteome</keyword>
<evidence type="ECO:0000313" key="2">
    <source>
        <dbReference type="EMBL" id="GBN28891.1"/>
    </source>
</evidence>